<evidence type="ECO:0000259" key="14">
    <source>
        <dbReference type="PROSITE" id="PS50862"/>
    </source>
</evidence>
<dbReference type="InterPro" id="IPR006195">
    <property type="entry name" value="aa-tRNA-synth_II"/>
</dbReference>
<dbReference type="InterPro" id="IPR045864">
    <property type="entry name" value="aa-tRNA-synth_II/BPL/LPL"/>
</dbReference>
<evidence type="ECO:0000256" key="7">
    <source>
        <dbReference type="ARBA" id="ARBA00022833"/>
    </source>
</evidence>
<keyword evidence="8 13" id="KW-0067">ATP-binding</keyword>
<comment type="cofactor">
    <cofactor evidence="13">
        <name>Zn(2+)</name>
        <dbReference type="ChEBI" id="CHEBI:29105"/>
    </cofactor>
    <text evidence="13">Binds 1 zinc ion per subunit.</text>
</comment>
<sequence>MSERKTLEEREQMTDLERLRHSCAHVMATAILRIWPDAQFAYGPPVENGFYYDLEMEHRLSPEDFEKIEAEMRKVAKENQRFERKVVSREEAIALAESGRLGGLSERPGNPSRFKLDLIEKIPEGEEISCFQNGDFIDLCAGPHVGSTSKTKHAKLMAVSSSFYMGDKSKGQLQRVYGTAFPTKDELMTHLERLEEARKRDHRKLGRELQLFHIDEAVGQGLILWKPKGALVRRQLQDFITGELDKQGYSQVFTPHIGKLDLYRTSGHFPYYQESQYAPIPERDTLEKLADENATCDQLINGLESGEYEGYLLKPMNCPHHIKIYASEHHSYRDLPVRLAEFGTVYRWEQSGELGGMTRVRGFTQDDAHLFCTPDQVADEIRGCLGLVKKVLSSLGMADYKVRLSLRDPDSDKYVGSPENWDKAEAALRDAVTELGVEYTEELGEAAFYGPKIDFVVKDVIGRDWQLGTVQVDYNLPERFGLEYVGADNAVHRPVMIHRAPFGSLERFTGLLIEHFEGKFPTWLAPEQVRVLPISDKFLEDAEAVTAKLADAGIRVSLDRSSDKVGAKIRLARLDRVPYMLVLGAREVEEGTVSVRHRDKDDLGTKPLDDFIGTIREEIENRSL</sequence>
<keyword evidence="10 13" id="KW-0648">Protein biosynthesis</keyword>
<comment type="subunit">
    <text evidence="13">Homodimer.</text>
</comment>
<dbReference type="RefSeq" id="WP_338685361.1">
    <property type="nucleotide sequence ID" value="NZ_AP024702.1"/>
</dbReference>
<evidence type="ECO:0000256" key="13">
    <source>
        <dbReference type="HAMAP-Rule" id="MF_00184"/>
    </source>
</evidence>
<dbReference type="PANTHER" id="PTHR11451:SF44">
    <property type="entry name" value="THREONINE--TRNA LIGASE, CHLOROPLASTIC_MITOCHONDRIAL 2"/>
    <property type="match status" value="1"/>
</dbReference>
<dbReference type="InterPro" id="IPR004154">
    <property type="entry name" value="Anticodon-bd"/>
</dbReference>
<dbReference type="NCBIfam" id="TIGR00418">
    <property type="entry name" value="thrS"/>
    <property type="match status" value="1"/>
</dbReference>
<dbReference type="InterPro" id="IPR012947">
    <property type="entry name" value="tRNA_SAD"/>
</dbReference>
<evidence type="ECO:0000256" key="1">
    <source>
        <dbReference type="ARBA" id="ARBA00008226"/>
    </source>
</evidence>
<dbReference type="Gene3D" id="3.40.50.800">
    <property type="entry name" value="Anticodon-binding domain"/>
    <property type="match status" value="1"/>
</dbReference>
<accession>A0ABN6H5J4</accession>
<name>A0ABN6H5J4_9BACT</name>
<feature type="binding site" evidence="13">
    <location>
        <position position="498"/>
    </location>
    <ligand>
        <name>Zn(2+)</name>
        <dbReference type="ChEBI" id="CHEBI:29105"/>
        <note>catalytic</note>
    </ligand>
</feature>
<organism evidence="15 16">
    <name type="scientific">Haloferula helveola</name>
    <dbReference type="NCBI Taxonomy" id="490095"/>
    <lineage>
        <taxon>Bacteria</taxon>
        <taxon>Pseudomonadati</taxon>
        <taxon>Verrucomicrobiota</taxon>
        <taxon>Verrucomicrobiia</taxon>
        <taxon>Verrucomicrobiales</taxon>
        <taxon>Verrucomicrobiaceae</taxon>
        <taxon>Haloferula</taxon>
    </lineage>
</organism>
<dbReference type="CDD" id="cd00860">
    <property type="entry name" value="ThrRS_anticodon"/>
    <property type="match status" value="1"/>
</dbReference>
<dbReference type="InterPro" id="IPR018163">
    <property type="entry name" value="Thr/Ala-tRNA-synth_IIc_edit"/>
</dbReference>
<dbReference type="InterPro" id="IPR036621">
    <property type="entry name" value="Anticodon-bd_dom_sf"/>
</dbReference>
<dbReference type="PROSITE" id="PS50862">
    <property type="entry name" value="AA_TRNA_LIGASE_II"/>
    <property type="match status" value="1"/>
</dbReference>
<dbReference type="SUPFAM" id="SSF55186">
    <property type="entry name" value="ThrRS/AlaRS common domain"/>
    <property type="match status" value="1"/>
</dbReference>
<dbReference type="InterPro" id="IPR033728">
    <property type="entry name" value="ThrRS_core"/>
</dbReference>
<comment type="similarity">
    <text evidence="1 13">Belongs to the class-II aminoacyl-tRNA synthetase family.</text>
</comment>
<feature type="binding site" evidence="13">
    <location>
        <position position="369"/>
    </location>
    <ligand>
        <name>Zn(2+)</name>
        <dbReference type="ChEBI" id="CHEBI:29105"/>
        <note>catalytic</note>
    </ligand>
</feature>
<comment type="caution">
    <text evidence="13">Lacks conserved residue(s) required for the propagation of feature annotation.</text>
</comment>
<feature type="domain" description="Aminoacyl-transfer RNA synthetases class-II family profile" evidence="14">
    <location>
        <begin position="201"/>
        <end position="521"/>
    </location>
</feature>
<evidence type="ECO:0000256" key="2">
    <source>
        <dbReference type="ARBA" id="ARBA00022490"/>
    </source>
</evidence>
<dbReference type="EMBL" id="AP024702">
    <property type="protein sequence ID" value="BCX48940.1"/>
    <property type="molecule type" value="Genomic_DNA"/>
</dbReference>
<dbReference type="InterPro" id="IPR002320">
    <property type="entry name" value="Thr-tRNA-ligase_IIa"/>
</dbReference>
<keyword evidence="5 13" id="KW-0479">Metal-binding</keyword>
<keyword evidence="4 13" id="KW-0436">Ligase</keyword>
<keyword evidence="2 13" id="KW-0963">Cytoplasm</keyword>
<evidence type="ECO:0000313" key="15">
    <source>
        <dbReference type="EMBL" id="BCX48940.1"/>
    </source>
</evidence>
<evidence type="ECO:0000256" key="11">
    <source>
        <dbReference type="ARBA" id="ARBA00023146"/>
    </source>
</evidence>
<dbReference type="Pfam" id="PF07973">
    <property type="entry name" value="tRNA_SAD"/>
    <property type="match status" value="1"/>
</dbReference>
<dbReference type="InterPro" id="IPR002314">
    <property type="entry name" value="aa-tRNA-synt_IIb"/>
</dbReference>
<reference evidence="15 16" key="1">
    <citation type="submission" date="2021-06" db="EMBL/GenBank/DDBJ databases">
        <title>Complete genome of Haloferula helveola possessing various polysaccharide degrading enzymes.</title>
        <authorList>
            <person name="Takami H."/>
            <person name="Huang C."/>
            <person name="Hamasaki K."/>
        </authorList>
    </citation>
    <scope>NUCLEOTIDE SEQUENCE [LARGE SCALE GENOMIC DNA]</scope>
    <source>
        <strain evidence="15 16">CN-1</strain>
    </source>
</reference>
<dbReference type="Pfam" id="PF03129">
    <property type="entry name" value="HGTP_anticodon"/>
    <property type="match status" value="1"/>
</dbReference>
<keyword evidence="3 13" id="KW-0820">tRNA-binding</keyword>
<dbReference type="Gene3D" id="3.30.930.10">
    <property type="entry name" value="Bira Bifunctional Protein, Domain 2"/>
    <property type="match status" value="1"/>
</dbReference>
<evidence type="ECO:0000313" key="16">
    <source>
        <dbReference type="Proteomes" id="UP001374893"/>
    </source>
</evidence>
<keyword evidence="7 13" id="KW-0862">Zinc</keyword>
<dbReference type="SUPFAM" id="SSF55681">
    <property type="entry name" value="Class II aaRS and biotin synthetases"/>
    <property type="match status" value="1"/>
</dbReference>
<keyword evidence="9 13" id="KW-0694">RNA-binding</keyword>
<evidence type="ECO:0000256" key="9">
    <source>
        <dbReference type="ARBA" id="ARBA00022884"/>
    </source>
</evidence>
<dbReference type="SUPFAM" id="SSF52954">
    <property type="entry name" value="Class II aaRS ABD-related"/>
    <property type="match status" value="1"/>
</dbReference>
<feature type="binding site" evidence="13">
    <location>
        <position position="318"/>
    </location>
    <ligand>
        <name>Zn(2+)</name>
        <dbReference type="ChEBI" id="CHEBI:29105"/>
        <note>catalytic</note>
    </ligand>
</feature>
<evidence type="ECO:0000256" key="12">
    <source>
        <dbReference type="ARBA" id="ARBA00049515"/>
    </source>
</evidence>
<keyword evidence="6 13" id="KW-0547">Nucleotide-binding</keyword>
<evidence type="ECO:0000256" key="3">
    <source>
        <dbReference type="ARBA" id="ARBA00022555"/>
    </source>
</evidence>
<gene>
    <name evidence="13 15" type="primary">thrS</name>
    <name evidence="15" type="ORF">HAHE_28480</name>
</gene>
<comment type="subcellular location">
    <subcellularLocation>
        <location evidence="13">Cytoplasm</location>
    </subcellularLocation>
</comment>
<dbReference type="EC" id="6.1.1.3" evidence="13"/>
<comment type="catalytic activity">
    <reaction evidence="12 13">
        <text>tRNA(Thr) + L-threonine + ATP = L-threonyl-tRNA(Thr) + AMP + diphosphate + H(+)</text>
        <dbReference type="Rhea" id="RHEA:24624"/>
        <dbReference type="Rhea" id="RHEA-COMP:9670"/>
        <dbReference type="Rhea" id="RHEA-COMP:9704"/>
        <dbReference type="ChEBI" id="CHEBI:15378"/>
        <dbReference type="ChEBI" id="CHEBI:30616"/>
        <dbReference type="ChEBI" id="CHEBI:33019"/>
        <dbReference type="ChEBI" id="CHEBI:57926"/>
        <dbReference type="ChEBI" id="CHEBI:78442"/>
        <dbReference type="ChEBI" id="CHEBI:78534"/>
        <dbReference type="ChEBI" id="CHEBI:456215"/>
        <dbReference type="EC" id="6.1.1.3"/>
    </reaction>
</comment>
<dbReference type="CDD" id="cd00771">
    <property type="entry name" value="ThrRS_core"/>
    <property type="match status" value="1"/>
</dbReference>
<dbReference type="Gene3D" id="3.30.980.10">
    <property type="entry name" value="Threonyl-trna Synthetase, Chain A, domain 2"/>
    <property type="match status" value="1"/>
</dbReference>
<evidence type="ECO:0000256" key="8">
    <source>
        <dbReference type="ARBA" id="ARBA00022840"/>
    </source>
</evidence>
<evidence type="ECO:0000256" key="4">
    <source>
        <dbReference type="ARBA" id="ARBA00022598"/>
    </source>
</evidence>
<evidence type="ECO:0000256" key="5">
    <source>
        <dbReference type="ARBA" id="ARBA00022723"/>
    </source>
</evidence>
<proteinExistence type="inferred from homology"/>
<protein>
    <recommendedName>
        <fullName evidence="13">Threonine--tRNA ligase</fullName>
        <ecNumber evidence="13">6.1.1.3</ecNumber>
    </recommendedName>
    <alternativeName>
        <fullName evidence="13">Threonyl-tRNA synthetase</fullName>
        <shortName evidence="13">ThrRS</shortName>
    </alternativeName>
</protein>
<dbReference type="Pfam" id="PF00587">
    <property type="entry name" value="tRNA-synt_2b"/>
    <property type="match status" value="1"/>
</dbReference>
<dbReference type="HAMAP" id="MF_00184">
    <property type="entry name" value="Thr_tRNA_synth"/>
    <property type="match status" value="1"/>
</dbReference>
<dbReference type="Gene3D" id="3.30.54.20">
    <property type="match status" value="1"/>
</dbReference>
<evidence type="ECO:0000256" key="6">
    <source>
        <dbReference type="ARBA" id="ARBA00022741"/>
    </source>
</evidence>
<dbReference type="Proteomes" id="UP001374893">
    <property type="component" value="Chromosome"/>
</dbReference>
<dbReference type="PANTHER" id="PTHR11451">
    <property type="entry name" value="THREONINE-TRNA LIGASE"/>
    <property type="match status" value="1"/>
</dbReference>
<dbReference type="PRINTS" id="PR01047">
    <property type="entry name" value="TRNASYNTHTHR"/>
</dbReference>
<dbReference type="SMART" id="SM00863">
    <property type="entry name" value="tRNA_SAD"/>
    <property type="match status" value="1"/>
</dbReference>
<keyword evidence="16" id="KW-1185">Reference proteome</keyword>
<keyword evidence="11 13" id="KW-0030">Aminoacyl-tRNA synthetase</keyword>
<evidence type="ECO:0000256" key="10">
    <source>
        <dbReference type="ARBA" id="ARBA00022917"/>
    </source>
</evidence>
<dbReference type="InterPro" id="IPR047246">
    <property type="entry name" value="ThrRS_anticodon"/>
</dbReference>